<comment type="caution">
    <text evidence="2">The sequence shown here is derived from an EMBL/GenBank/DDBJ whole genome shotgun (WGS) entry which is preliminary data.</text>
</comment>
<organism evidence="2 3">
    <name type="scientific">Trichomalopsis sarcophagae</name>
    <dbReference type="NCBI Taxonomy" id="543379"/>
    <lineage>
        <taxon>Eukaryota</taxon>
        <taxon>Metazoa</taxon>
        <taxon>Ecdysozoa</taxon>
        <taxon>Arthropoda</taxon>
        <taxon>Hexapoda</taxon>
        <taxon>Insecta</taxon>
        <taxon>Pterygota</taxon>
        <taxon>Neoptera</taxon>
        <taxon>Endopterygota</taxon>
        <taxon>Hymenoptera</taxon>
        <taxon>Apocrita</taxon>
        <taxon>Proctotrupomorpha</taxon>
        <taxon>Chalcidoidea</taxon>
        <taxon>Pteromalidae</taxon>
        <taxon>Pteromalinae</taxon>
        <taxon>Trichomalopsis</taxon>
    </lineage>
</organism>
<dbReference type="AlphaFoldDB" id="A0A232FBG3"/>
<feature type="transmembrane region" description="Helical" evidence="1">
    <location>
        <begin position="14"/>
        <end position="39"/>
    </location>
</feature>
<name>A0A232FBG3_9HYME</name>
<dbReference type="EMBL" id="NNAY01000542">
    <property type="protein sequence ID" value="OXU27788.1"/>
    <property type="molecule type" value="Genomic_DNA"/>
</dbReference>
<keyword evidence="1" id="KW-0472">Membrane</keyword>
<keyword evidence="1" id="KW-1133">Transmembrane helix</keyword>
<evidence type="ECO:0000313" key="3">
    <source>
        <dbReference type="Proteomes" id="UP000215335"/>
    </source>
</evidence>
<evidence type="ECO:0000256" key="1">
    <source>
        <dbReference type="SAM" id="Phobius"/>
    </source>
</evidence>
<keyword evidence="1" id="KW-0812">Transmembrane</keyword>
<keyword evidence="3" id="KW-1185">Reference proteome</keyword>
<proteinExistence type="predicted"/>
<accession>A0A232FBG3</accession>
<protein>
    <submittedName>
        <fullName evidence="2">Uncharacterized protein</fullName>
    </submittedName>
</protein>
<dbReference type="Proteomes" id="UP000215335">
    <property type="component" value="Unassembled WGS sequence"/>
</dbReference>
<gene>
    <name evidence="2" type="ORF">TSAR_005347</name>
</gene>
<evidence type="ECO:0000313" key="2">
    <source>
        <dbReference type="EMBL" id="OXU27788.1"/>
    </source>
</evidence>
<reference evidence="2 3" key="1">
    <citation type="journal article" date="2017" name="Curr. Biol.">
        <title>The Evolution of Venom by Co-option of Single-Copy Genes.</title>
        <authorList>
            <person name="Martinson E.O."/>
            <person name="Mrinalini"/>
            <person name="Kelkar Y.D."/>
            <person name="Chang C.H."/>
            <person name="Werren J.H."/>
        </authorList>
    </citation>
    <scope>NUCLEOTIDE SEQUENCE [LARGE SCALE GENOMIC DNA]</scope>
    <source>
        <strain evidence="2 3">Alberta</strain>
        <tissue evidence="2">Whole body</tissue>
    </source>
</reference>
<sequence length="47" mass="6163">MRVYFWIPNSRKTFIFYFYNYFFMAIFLFLKNTILRYFFKSSHRRIK</sequence>